<evidence type="ECO:0000313" key="3">
    <source>
        <dbReference type="Proteomes" id="UP001600064"/>
    </source>
</evidence>
<accession>A0ABR4DC41</accession>
<dbReference type="RefSeq" id="XP_070866630.1">
    <property type="nucleotide sequence ID" value="XM_071011752.1"/>
</dbReference>
<name>A0ABR4DC41_9PEZI</name>
<organism evidence="2 3">
    <name type="scientific">Remersonia thermophila</name>
    <dbReference type="NCBI Taxonomy" id="72144"/>
    <lineage>
        <taxon>Eukaryota</taxon>
        <taxon>Fungi</taxon>
        <taxon>Dikarya</taxon>
        <taxon>Ascomycota</taxon>
        <taxon>Pezizomycotina</taxon>
        <taxon>Sordariomycetes</taxon>
        <taxon>Sordariomycetidae</taxon>
        <taxon>Sordariales</taxon>
        <taxon>Sordariales incertae sedis</taxon>
        <taxon>Remersonia</taxon>
    </lineage>
</organism>
<comment type="caution">
    <text evidence="2">The sequence shown here is derived from an EMBL/GenBank/DDBJ whole genome shotgun (WGS) entry which is preliminary data.</text>
</comment>
<dbReference type="Pfam" id="PF20493">
    <property type="entry name" value="WD-like_fungi"/>
    <property type="match status" value="1"/>
</dbReference>
<feature type="domain" description="WD-like" evidence="1">
    <location>
        <begin position="118"/>
        <end position="227"/>
    </location>
</feature>
<evidence type="ECO:0000313" key="2">
    <source>
        <dbReference type="EMBL" id="KAL2267903.1"/>
    </source>
</evidence>
<dbReference type="GeneID" id="98126396"/>
<sequence length="229" mass="24646">MCNELSGCGLESPSHYQGALTVRFAYLEASRHPELVRVLCHHRVAMHLFRLALVAAGLASVQAAAIHPLDDPSLVVLKTVDVGDAILYEVGRANDTSAAAVAASSATASSPEAPKLQARCGSNQVVCTSHDYTSYNACDELIRSINQHPHDELDAYAIGVYRVDQYGYICYTAWPQRIAGLRYGHLVAAAWKVNSICNGGARVSGYAHDVHLNGVCTRQCVNSSGRCFN</sequence>
<keyword evidence="3" id="KW-1185">Reference proteome</keyword>
<proteinExistence type="predicted"/>
<reference evidence="2 3" key="1">
    <citation type="journal article" date="2024" name="Commun. Biol.">
        <title>Comparative genomic analysis of thermophilic fungi reveals convergent evolutionary adaptations and gene losses.</title>
        <authorList>
            <person name="Steindorff A.S."/>
            <person name="Aguilar-Pontes M.V."/>
            <person name="Robinson A.J."/>
            <person name="Andreopoulos B."/>
            <person name="LaButti K."/>
            <person name="Kuo A."/>
            <person name="Mondo S."/>
            <person name="Riley R."/>
            <person name="Otillar R."/>
            <person name="Haridas S."/>
            <person name="Lipzen A."/>
            <person name="Grimwood J."/>
            <person name="Schmutz J."/>
            <person name="Clum A."/>
            <person name="Reid I.D."/>
            <person name="Moisan M.C."/>
            <person name="Butler G."/>
            <person name="Nguyen T.T.M."/>
            <person name="Dewar K."/>
            <person name="Conant G."/>
            <person name="Drula E."/>
            <person name="Henrissat B."/>
            <person name="Hansel C."/>
            <person name="Singer S."/>
            <person name="Hutchinson M.I."/>
            <person name="de Vries R.P."/>
            <person name="Natvig D.O."/>
            <person name="Powell A.J."/>
            <person name="Tsang A."/>
            <person name="Grigoriev I.V."/>
        </authorList>
    </citation>
    <scope>NUCLEOTIDE SEQUENCE [LARGE SCALE GENOMIC DNA]</scope>
    <source>
        <strain evidence="2 3">ATCC 22073</strain>
    </source>
</reference>
<dbReference type="InterPro" id="IPR046925">
    <property type="entry name" value="WD-like_fungi"/>
</dbReference>
<protein>
    <recommendedName>
        <fullName evidence="1">WD-like domain-containing protein</fullName>
    </recommendedName>
</protein>
<dbReference type="EMBL" id="JAZGUE010000004">
    <property type="protein sequence ID" value="KAL2267903.1"/>
    <property type="molecule type" value="Genomic_DNA"/>
</dbReference>
<dbReference type="Proteomes" id="UP001600064">
    <property type="component" value="Unassembled WGS sequence"/>
</dbReference>
<evidence type="ECO:0000259" key="1">
    <source>
        <dbReference type="Pfam" id="PF20493"/>
    </source>
</evidence>
<gene>
    <name evidence="2" type="ORF">VTJ83DRAFT_5180</name>
</gene>